<dbReference type="InterPro" id="IPR003339">
    <property type="entry name" value="ABC/ECF_trnsptr_transmembrane"/>
</dbReference>
<feature type="transmembrane region" description="Helical" evidence="13">
    <location>
        <begin position="563"/>
        <end position="583"/>
    </location>
</feature>
<comment type="similarity">
    <text evidence="3">Belongs to the ABC transporter superfamily.</text>
</comment>
<reference evidence="16" key="1">
    <citation type="journal article" date="2019" name="Int. J. Syst. Evol. Microbiol.">
        <title>The Global Catalogue of Microorganisms (GCM) 10K type strain sequencing project: providing services to taxonomists for standard genome sequencing and annotation.</title>
        <authorList>
            <consortium name="The Broad Institute Genomics Platform"/>
            <consortium name="The Broad Institute Genome Sequencing Center for Infectious Disease"/>
            <person name="Wu L."/>
            <person name="Ma J."/>
        </authorList>
    </citation>
    <scope>NUCLEOTIDE SEQUENCE [LARGE SCALE GENOMIC DNA]</scope>
    <source>
        <strain evidence="16">CCUG 59129</strain>
    </source>
</reference>
<organism evidence="15 16">
    <name type="scientific">Paenibacillus chungangensis</name>
    <dbReference type="NCBI Taxonomy" id="696535"/>
    <lineage>
        <taxon>Bacteria</taxon>
        <taxon>Bacillati</taxon>
        <taxon>Bacillota</taxon>
        <taxon>Bacilli</taxon>
        <taxon>Bacillales</taxon>
        <taxon>Paenibacillaceae</taxon>
        <taxon>Paenibacillus</taxon>
    </lineage>
</organism>
<evidence type="ECO:0000256" key="9">
    <source>
        <dbReference type="ARBA" id="ARBA00022967"/>
    </source>
</evidence>
<dbReference type="Pfam" id="PF00005">
    <property type="entry name" value="ABC_tran"/>
    <property type="match status" value="1"/>
</dbReference>
<dbReference type="InterPro" id="IPR050095">
    <property type="entry name" value="ECF_ABC_transporter_ATP-bd"/>
</dbReference>
<sequence length="586" mass="64813">MGDWSLRQVSVAGEDNQDVILRRINLTIKAGEIKLIVGHNGAGKSTLLETLAGLRPLAEGSIMLNGKMLWREGKWRKQLDRDVILSLGIALQHSEAQWFATTVKEELLYSLRPYKLERAEEEQRIVDAMMQLGLSMKLLSRDPWSLSGGQQRRLSLACLLACRPDWLLLDEPTAGLDAEGVGRLRGILAAHKAAGRGAVIVTHDLEALLPLADSVVIVTDGKIRQAASVDIAGQLASAWVPQAWRTEALLREAELLPPTRDESWSGSSAVQPISSAELAEALAPMLIDRKTRADTADDGRDAGTKKGEKDKVLENEGVSCATKHDDDTMRITEDTPDRKPMWLRPDTFDPRALLIANMLLVAGVLMANGLPDLFFAAGVVILFIMPLWRLIAAWNGIIRGFCLFIVTLTFIAGLSLQPLGFSWKDAEPAFIRLGGMLLMMVLGMPLLKLMTPLRLQRAIEQTFGWMSRFHVPVHTFALLITLIFRFIPILIGEWGRFAKLAHARGKATTTVGSIPLRMLRSVMLPFLRSILRLAEEMADALEARGYGHVKTAPVYGFRLQLGYWDALIVAIALLGLSVMYIVCKWL</sequence>
<evidence type="ECO:0000256" key="10">
    <source>
        <dbReference type="ARBA" id="ARBA00022989"/>
    </source>
</evidence>
<dbReference type="CDD" id="cd16914">
    <property type="entry name" value="EcfT"/>
    <property type="match status" value="1"/>
</dbReference>
<evidence type="ECO:0000256" key="8">
    <source>
        <dbReference type="ARBA" id="ARBA00022840"/>
    </source>
</evidence>
<feature type="region of interest" description="Disordered" evidence="12">
    <location>
        <begin position="293"/>
        <end position="314"/>
    </location>
</feature>
<name>A0ABW3HPV4_9BACL</name>
<evidence type="ECO:0000313" key="16">
    <source>
        <dbReference type="Proteomes" id="UP001596989"/>
    </source>
</evidence>
<feature type="transmembrane region" description="Helical" evidence="13">
    <location>
        <begin position="373"/>
        <end position="391"/>
    </location>
</feature>
<keyword evidence="6 13" id="KW-0812">Transmembrane</keyword>
<proteinExistence type="inferred from homology"/>
<evidence type="ECO:0000256" key="13">
    <source>
        <dbReference type="SAM" id="Phobius"/>
    </source>
</evidence>
<keyword evidence="7" id="KW-0547">Nucleotide-binding</keyword>
<evidence type="ECO:0000256" key="1">
    <source>
        <dbReference type="ARBA" id="ARBA00004141"/>
    </source>
</evidence>
<dbReference type="GO" id="GO:0005524">
    <property type="term" value="F:ATP binding"/>
    <property type="evidence" value="ECO:0007669"/>
    <property type="project" value="UniProtKB-KW"/>
</dbReference>
<evidence type="ECO:0000256" key="2">
    <source>
        <dbReference type="ARBA" id="ARBA00004202"/>
    </source>
</evidence>
<dbReference type="RefSeq" id="WP_377563724.1">
    <property type="nucleotide sequence ID" value="NZ_JBHTJZ010000009.1"/>
</dbReference>
<keyword evidence="10 13" id="KW-1133">Transmembrane helix</keyword>
<keyword evidence="9" id="KW-1278">Translocase</keyword>
<accession>A0ABW3HPV4</accession>
<comment type="subcellular location">
    <subcellularLocation>
        <location evidence="2">Cell membrane</location>
        <topology evidence="2">Peripheral membrane protein</topology>
    </subcellularLocation>
    <subcellularLocation>
        <location evidence="1">Membrane</location>
        <topology evidence="1">Multi-pass membrane protein</topology>
    </subcellularLocation>
</comment>
<dbReference type="PROSITE" id="PS00211">
    <property type="entry name" value="ABC_TRANSPORTER_1"/>
    <property type="match status" value="1"/>
</dbReference>
<evidence type="ECO:0000256" key="11">
    <source>
        <dbReference type="ARBA" id="ARBA00023136"/>
    </source>
</evidence>
<dbReference type="InterPro" id="IPR027417">
    <property type="entry name" value="P-loop_NTPase"/>
</dbReference>
<keyword evidence="8 15" id="KW-0067">ATP-binding</keyword>
<evidence type="ECO:0000256" key="4">
    <source>
        <dbReference type="ARBA" id="ARBA00022448"/>
    </source>
</evidence>
<evidence type="ECO:0000256" key="5">
    <source>
        <dbReference type="ARBA" id="ARBA00022475"/>
    </source>
</evidence>
<dbReference type="InterPro" id="IPR003439">
    <property type="entry name" value="ABC_transporter-like_ATP-bd"/>
</dbReference>
<dbReference type="PANTHER" id="PTHR43553">
    <property type="entry name" value="HEAVY METAL TRANSPORTER"/>
    <property type="match status" value="1"/>
</dbReference>
<dbReference type="SMART" id="SM00382">
    <property type="entry name" value="AAA"/>
    <property type="match status" value="1"/>
</dbReference>
<keyword evidence="4" id="KW-0813">Transport</keyword>
<feature type="domain" description="ABC transporter" evidence="14">
    <location>
        <begin position="6"/>
        <end position="245"/>
    </location>
</feature>
<dbReference type="CDD" id="cd03225">
    <property type="entry name" value="ABC_cobalt_CbiO_domain1"/>
    <property type="match status" value="1"/>
</dbReference>
<evidence type="ECO:0000256" key="7">
    <source>
        <dbReference type="ARBA" id="ARBA00022741"/>
    </source>
</evidence>
<dbReference type="Proteomes" id="UP001596989">
    <property type="component" value="Unassembled WGS sequence"/>
</dbReference>
<dbReference type="InterPro" id="IPR015856">
    <property type="entry name" value="ABC_transpr_CbiO/EcfA_su"/>
</dbReference>
<dbReference type="PROSITE" id="PS50893">
    <property type="entry name" value="ABC_TRANSPORTER_2"/>
    <property type="match status" value="1"/>
</dbReference>
<dbReference type="Pfam" id="PF02361">
    <property type="entry name" value="CbiQ"/>
    <property type="match status" value="1"/>
</dbReference>
<dbReference type="EMBL" id="JBHTJZ010000009">
    <property type="protein sequence ID" value="MFD0959566.1"/>
    <property type="molecule type" value="Genomic_DNA"/>
</dbReference>
<comment type="caution">
    <text evidence="15">The sequence shown here is derived from an EMBL/GenBank/DDBJ whole genome shotgun (WGS) entry which is preliminary data.</text>
</comment>
<keyword evidence="11 13" id="KW-0472">Membrane</keyword>
<feature type="transmembrane region" description="Helical" evidence="13">
    <location>
        <begin position="429"/>
        <end position="450"/>
    </location>
</feature>
<dbReference type="InterPro" id="IPR003593">
    <property type="entry name" value="AAA+_ATPase"/>
</dbReference>
<evidence type="ECO:0000259" key="14">
    <source>
        <dbReference type="PROSITE" id="PS50893"/>
    </source>
</evidence>
<protein>
    <submittedName>
        <fullName evidence="15">ATP-binding cassette domain-containing protein</fullName>
    </submittedName>
</protein>
<dbReference type="InterPro" id="IPR017871">
    <property type="entry name" value="ABC_transporter-like_CS"/>
</dbReference>
<dbReference type="Gene3D" id="3.40.50.300">
    <property type="entry name" value="P-loop containing nucleotide triphosphate hydrolases"/>
    <property type="match status" value="1"/>
</dbReference>
<evidence type="ECO:0000313" key="15">
    <source>
        <dbReference type="EMBL" id="MFD0959566.1"/>
    </source>
</evidence>
<dbReference type="SUPFAM" id="SSF52540">
    <property type="entry name" value="P-loop containing nucleoside triphosphate hydrolases"/>
    <property type="match status" value="1"/>
</dbReference>
<feature type="transmembrane region" description="Helical" evidence="13">
    <location>
        <begin position="471"/>
        <end position="491"/>
    </location>
</feature>
<keyword evidence="5" id="KW-1003">Cell membrane</keyword>
<gene>
    <name evidence="15" type="ORF">ACFQ2I_09180</name>
</gene>
<keyword evidence="16" id="KW-1185">Reference proteome</keyword>
<feature type="transmembrane region" description="Helical" evidence="13">
    <location>
        <begin position="398"/>
        <end position="417"/>
    </location>
</feature>
<evidence type="ECO:0000256" key="3">
    <source>
        <dbReference type="ARBA" id="ARBA00005417"/>
    </source>
</evidence>
<evidence type="ECO:0000256" key="6">
    <source>
        <dbReference type="ARBA" id="ARBA00022692"/>
    </source>
</evidence>
<evidence type="ECO:0000256" key="12">
    <source>
        <dbReference type="SAM" id="MobiDB-lite"/>
    </source>
</evidence>